<dbReference type="NCBIfam" id="TIGR00543">
    <property type="entry name" value="isochor_syn"/>
    <property type="match status" value="1"/>
</dbReference>
<reference evidence="7" key="1">
    <citation type="submission" date="2019-07" db="EMBL/GenBank/DDBJ databases">
        <title>Genomic Encyclopedia of Type Strains, Phase IV (KMG-IV): sequencing the most valuable type-strain genomes for metagenomic binning, comparative biology and taxonomic classification.</title>
        <authorList>
            <person name="Goeker M."/>
        </authorList>
    </citation>
    <scope>NUCLEOTIDE SEQUENCE</scope>
    <source>
        <strain evidence="7">DSM 44596</strain>
    </source>
</reference>
<gene>
    <name evidence="7" type="ORF">FNL38_106198</name>
</gene>
<evidence type="ECO:0000313" key="7">
    <source>
        <dbReference type="EMBL" id="TYQ02379.1"/>
    </source>
</evidence>
<dbReference type="EMBL" id="VNIQ01000006">
    <property type="protein sequence ID" value="TYQ02379.1"/>
    <property type="molecule type" value="Genomic_DNA"/>
</dbReference>
<dbReference type="InterPro" id="IPR019999">
    <property type="entry name" value="Anth_synth_I-like"/>
</dbReference>
<dbReference type="PRINTS" id="PR00095">
    <property type="entry name" value="ANTSNTHASEI"/>
</dbReference>
<evidence type="ECO:0000256" key="2">
    <source>
        <dbReference type="ARBA" id="ARBA00005297"/>
    </source>
</evidence>
<evidence type="ECO:0000256" key="4">
    <source>
        <dbReference type="ARBA" id="ARBA00023235"/>
    </source>
</evidence>
<dbReference type="GO" id="GO:0008909">
    <property type="term" value="F:isochorismate synthase activity"/>
    <property type="evidence" value="ECO:0007669"/>
    <property type="project" value="UniProtKB-EC"/>
</dbReference>
<comment type="caution">
    <text evidence="7">The sequence shown here is derived from an EMBL/GenBank/DDBJ whole genome shotgun (WGS) entry which is preliminary data.</text>
</comment>
<dbReference type="SUPFAM" id="SSF56322">
    <property type="entry name" value="ADC synthase"/>
    <property type="match status" value="1"/>
</dbReference>
<evidence type="ECO:0000256" key="1">
    <source>
        <dbReference type="ARBA" id="ARBA00000799"/>
    </source>
</evidence>
<evidence type="ECO:0000259" key="6">
    <source>
        <dbReference type="Pfam" id="PF00425"/>
    </source>
</evidence>
<organism evidence="7">
    <name type="scientific">Nocardia globerula</name>
    <dbReference type="NCBI Taxonomy" id="1818"/>
    <lineage>
        <taxon>Bacteria</taxon>
        <taxon>Bacillati</taxon>
        <taxon>Actinomycetota</taxon>
        <taxon>Actinomycetes</taxon>
        <taxon>Mycobacteriales</taxon>
        <taxon>Nocardiaceae</taxon>
        <taxon>Nocardia</taxon>
    </lineage>
</organism>
<dbReference type="Gene3D" id="3.60.120.10">
    <property type="entry name" value="Anthranilate synthase"/>
    <property type="match status" value="1"/>
</dbReference>
<evidence type="ECO:0000256" key="5">
    <source>
        <dbReference type="ARBA" id="ARBA00041564"/>
    </source>
</evidence>
<dbReference type="PANTHER" id="PTHR42839:SF2">
    <property type="entry name" value="ISOCHORISMATE SYNTHASE ENTC"/>
    <property type="match status" value="1"/>
</dbReference>
<evidence type="ECO:0000256" key="3">
    <source>
        <dbReference type="ARBA" id="ARBA00012824"/>
    </source>
</evidence>
<keyword evidence="4" id="KW-0413">Isomerase</keyword>
<feature type="domain" description="Chorismate-utilising enzyme C-terminal" evidence="6">
    <location>
        <begin position="88"/>
        <end position="348"/>
    </location>
</feature>
<dbReference type="AlphaFoldDB" id="A0A652YM24"/>
<dbReference type="Pfam" id="PF00425">
    <property type="entry name" value="Chorismate_bind"/>
    <property type="match status" value="1"/>
</dbReference>
<proteinExistence type="inferred from homology"/>
<sequence length="362" mass="38075">MDGFVLSRPDHSVLTRGVRRSFDDAGAATHALSEGSATLIVGALPFDPSGATALYEPAEVTVTGSAWRSDTSVDLPHTHAVREIPSPADHLRRVEKLVTRLRDGDLGKVVSARTVELRAESPISPTALAARMATLNPAANTFAVDLSAAGTDFVGHSLVGATPEVLVSRRGNVVTCRPLAGSARRTAETEADRVAGDSLLSSTKNLAEHAFVTDWIRDVLGPLCSELSIPSTPELTSTHEVWHLASPIRGILRDPTTALELAIALHPTPALCGTPTSAALNVIRETEEPRRFYGGAVGWCDNAGDGDWVVAIRCAEISADGRTAWASAGGGIVADSDPQDELDETTTKLRTLLTALGVSDTN</sequence>
<name>A0A652YM24_NOCGL</name>
<dbReference type="EC" id="5.4.4.2" evidence="3"/>
<comment type="catalytic activity">
    <reaction evidence="1">
        <text>chorismate = isochorismate</text>
        <dbReference type="Rhea" id="RHEA:18985"/>
        <dbReference type="ChEBI" id="CHEBI:29748"/>
        <dbReference type="ChEBI" id="CHEBI:29780"/>
        <dbReference type="EC" id="5.4.4.2"/>
    </reaction>
</comment>
<dbReference type="PANTHER" id="PTHR42839">
    <property type="entry name" value="ISOCHORISMATE SYNTHASE ENTC"/>
    <property type="match status" value="1"/>
</dbReference>
<accession>A0A652YM24</accession>
<comment type="similarity">
    <text evidence="2">Belongs to the isochorismate synthase family.</text>
</comment>
<protein>
    <recommendedName>
        <fullName evidence="3">isochorismate synthase</fullName>
        <ecNumber evidence="3">5.4.4.2</ecNumber>
    </recommendedName>
    <alternativeName>
        <fullName evidence="5">Isochorismate mutase</fullName>
    </alternativeName>
</protein>
<dbReference type="InterPro" id="IPR005801">
    <property type="entry name" value="ADC_synthase"/>
</dbReference>
<dbReference type="InterPro" id="IPR004561">
    <property type="entry name" value="IsoChor_synthase"/>
</dbReference>
<dbReference type="InterPro" id="IPR015890">
    <property type="entry name" value="Chorismate_C"/>
</dbReference>